<organism evidence="2 3">
    <name type="scientific">Mollisia scopiformis</name>
    <name type="common">Conifer needle endophyte fungus</name>
    <name type="synonym">Phialocephala scopiformis</name>
    <dbReference type="NCBI Taxonomy" id="149040"/>
    <lineage>
        <taxon>Eukaryota</taxon>
        <taxon>Fungi</taxon>
        <taxon>Dikarya</taxon>
        <taxon>Ascomycota</taxon>
        <taxon>Pezizomycotina</taxon>
        <taxon>Leotiomycetes</taxon>
        <taxon>Helotiales</taxon>
        <taxon>Mollisiaceae</taxon>
        <taxon>Mollisia</taxon>
    </lineage>
</organism>
<dbReference type="GeneID" id="28828178"/>
<gene>
    <name evidence="2" type="ORF">LY89DRAFT_718848</name>
</gene>
<protein>
    <submittedName>
        <fullName evidence="2">Uncharacterized protein</fullName>
    </submittedName>
</protein>
<evidence type="ECO:0000256" key="1">
    <source>
        <dbReference type="SAM" id="MobiDB-lite"/>
    </source>
</evidence>
<accession>A0A194XAJ3</accession>
<proteinExistence type="predicted"/>
<evidence type="ECO:0000313" key="3">
    <source>
        <dbReference type="Proteomes" id="UP000070700"/>
    </source>
</evidence>
<name>A0A194XAJ3_MOLSC</name>
<feature type="region of interest" description="Disordered" evidence="1">
    <location>
        <begin position="1"/>
        <end position="31"/>
    </location>
</feature>
<dbReference type="EMBL" id="KQ947415">
    <property type="protein sequence ID" value="KUJ17193.1"/>
    <property type="molecule type" value="Genomic_DNA"/>
</dbReference>
<dbReference type="InParanoid" id="A0A194XAJ3"/>
<sequence>MADGPSSQISRRAQRRKKHLRPKSAQAYEEWKSKHSQTANAWLSKLKNHLDVPTLEVRVMQLLSGHVEISNEKKMSDGTGCLEERILDHAALVQRQSKLAKAAKKEFWKQKTRSEIEMRIEIGSKSKSNSFPFPKLPPELRDMVYKVVFEETSGMKPTLLWALQDYNKLYPEARKAWCGTNDFRFSLLESKANTRDGLEEKEMELLKKATALVSKDIQACSKLSLVVLRAQNLECLTLEVASKVGFVLTIHNIIPNLKKLKKITLRLSCGKTRKERMKDWTTWMVGHTYPDLFRNTVETRKMLDTMLGKEGKLIESESKPWMQIWVWEVKGKDEVFRPKKTKTHIKFD</sequence>
<keyword evidence="3" id="KW-1185">Reference proteome</keyword>
<feature type="compositionally biased region" description="Polar residues" evidence="1">
    <location>
        <begin position="1"/>
        <end position="11"/>
    </location>
</feature>
<dbReference type="RefSeq" id="XP_018071548.1">
    <property type="nucleotide sequence ID" value="XM_018218452.1"/>
</dbReference>
<dbReference type="KEGG" id="psco:LY89DRAFT_718848"/>
<feature type="compositionally biased region" description="Basic residues" evidence="1">
    <location>
        <begin position="12"/>
        <end position="22"/>
    </location>
</feature>
<dbReference type="OrthoDB" id="3544816at2759"/>
<dbReference type="Proteomes" id="UP000070700">
    <property type="component" value="Unassembled WGS sequence"/>
</dbReference>
<reference evidence="2 3" key="1">
    <citation type="submission" date="2015-10" db="EMBL/GenBank/DDBJ databases">
        <title>Full genome of DAOMC 229536 Phialocephala scopiformis, a fungal endophyte of spruce producing the potent anti-insectan compound rugulosin.</title>
        <authorList>
            <consortium name="DOE Joint Genome Institute"/>
            <person name="Walker A.K."/>
            <person name="Frasz S.L."/>
            <person name="Seifert K.A."/>
            <person name="Miller J.D."/>
            <person name="Mondo S.J."/>
            <person name="Labutti K."/>
            <person name="Lipzen A."/>
            <person name="Dockter R."/>
            <person name="Kennedy M."/>
            <person name="Grigoriev I.V."/>
            <person name="Spatafora J.W."/>
        </authorList>
    </citation>
    <scope>NUCLEOTIDE SEQUENCE [LARGE SCALE GENOMIC DNA]</scope>
    <source>
        <strain evidence="2 3">CBS 120377</strain>
    </source>
</reference>
<dbReference type="AlphaFoldDB" id="A0A194XAJ3"/>
<evidence type="ECO:0000313" key="2">
    <source>
        <dbReference type="EMBL" id="KUJ17193.1"/>
    </source>
</evidence>